<protein>
    <submittedName>
        <fullName evidence="1">Uncharacterized protein</fullName>
    </submittedName>
</protein>
<proteinExistence type="predicted"/>
<dbReference type="AlphaFoldDB" id="A0A3S4NEI7"/>
<evidence type="ECO:0000313" key="1">
    <source>
        <dbReference type="EMBL" id="VED67978.1"/>
    </source>
</evidence>
<dbReference type="Proteomes" id="UP000270025">
    <property type="component" value="Chromosome"/>
</dbReference>
<organism evidence="1 2">
    <name type="scientific">Streptococcus viridans</name>
    <dbReference type="NCBI Taxonomy" id="78535"/>
    <lineage>
        <taxon>Bacteria</taxon>
        <taxon>Bacillati</taxon>
        <taxon>Bacillota</taxon>
        <taxon>Bacilli</taxon>
        <taxon>Lactobacillales</taxon>
        <taxon>Streptococcaceae</taxon>
        <taxon>Streptococcus</taxon>
    </lineage>
</organism>
<reference evidence="1 2" key="1">
    <citation type="submission" date="2018-12" db="EMBL/GenBank/DDBJ databases">
        <authorList>
            <consortium name="Pathogen Informatics"/>
        </authorList>
    </citation>
    <scope>NUCLEOTIDE SEQUENCE [LARGE SCALE GENOMIC DNA]</scope>
    <source>
        <strain evidence="1 2">NCTC3166</strain>
    </source>
</reference>
<sequence>MGLPYAHEYSCRDHFKERAMERFGVDEEQLRRWVNQHVPSLHHFDSSFDQRPDTEAYVAEDGVVFVCDLKNREFITCFQAVNLTVDEEQKEVCQDIHRENVLAYKHSQSKLLNRYRLKEAKELLANIDEHVDRFYSLSQTLKKGALSDRNYQHLEELLNEFHVIKAAIRVIENKKNDYHTD</sequence>
<evidence type="ECO:0000313" key="2">
    <source>
        <dbReference type="Proteomes" id="UP000270025"/>
    </source>
</evidence>
<gene>
    <name evidence="1" type="ORF">NCTC3166_01815</name>
</gene>
<accession>A0A3S4NEI7</accession>
<dbReference type="EMBL" id="LR134266">
    <property type="protein sequence ID" value="VED67978.1"/>
    <property type="molecule type" value="Genomic_DNA"/>
</dbReference>
<dbReference type="KEGG" id="svf:NCTC3166_01815"/>
<keyword evidence="2" id="KW-1185">Reference proteome</keyword>
<name>A0A3S4NEI7_9STRE</name>